<keyword evidence="2" id="KW-1185">Reference proteome</keyword>
<sequence length="146" mass="15833">MPKFEFYGVRKGRKTGVYDSWAACGKQVLGYKKHCFKGFKNEDEAWKFVNSATDPLPAASSATVAPEPAVEARPALQQHIDSLSDAGDSADEGALTPSDTVDTVDSSSIISGPSNDVYDNMEQAVKRLRQIFADYKAVRISAPAEQ</sequence>
<proteinExistence type="predicted"/>
<gene>
    <name evidence="1" type="ORF">NM208_g4829</name>
</gene>
<accession>A0ACC1SJA4</accession>
<reference evidence="1" key="1">
    <citation type="submission" date="2022-08" db="EMBL/GenBank/DDBJ databases">
        <title>Genome Sequence of Fusarium decemcellulare.</title>
        <authorList>
            <person name="Buettner E."/>
        </authorList>
    </citation>
    <scope>NUCLEOTIDE SEQUENCE</scope>
    <source>
        <strain evidence="1">Babe19</strain>
    </source>
</reference>
<organism evidence="1 2">
    <name type="scientific">Fusarium decemcellulare</name>
    <dbReference type="NCBI Taxonomy" id="57161"/>
    <lineage>
        <taxon>Eukaryota</taxon>
        <taxon>Fungi</taxon>
        <taxon>Dikarya</taxon>
        <taxon>Ascomycota</taxon>
        <taxon>Pezizomycotina</taxon>
        <taxon>Sordariomycetes</taxon>
        <taxon>Hypocreomycetidae</taxon>
        <taxon>Hypocreales</taxon>
        <taxon>Nectriaceae</taxon>
        <taxon>Fusarium</taxon>
        <taxon>Fusarium decemcellulare species complex</taxon>
    </lineage>
</organism>
<dbReference type="EMBL" id="JANRMS010000379">
    <property type="protein sequence ID" value="KAJ3540950.1"/>
    <property type="molecule type" value="Genomic_DNA"/>
</dbReference>
<evidence type="ECO:0000313" key="1">
    <source>
        <dbReference type="EMBL" id="KAJ3540950.1"/>
    </source>
</evidence>
<dbReference type="Proteomes" id="UP001148629">
    <property type="component" value="Unassembled WGS sequence"/>
</dbReference>
<name>A0ACC1SJA4_9HYPO</name>
<evidence type="ECO:0000313" key="2">
    <source>
        <dbReference type="Proteomes" id="UP001148629"/>
    </source>
</evidence>
<comment type="caution">
    <text evidence="1">The sequence shown here is derived from an EMBL/GenBank/DDBJ whole genome shotgun (WGS) entry which is preliminary data.</text>
</comment>
<protein>
    <submittedName>
        <fullName evidence="1">Uncharacterized protein</fullName>
    </submittedName>
</protein>